<evidence type="ECO:0000313" key="7">
    <source>
        <dbReference type="EMBL" id="WNM60721.1"/>
    </source>
</evidence>
<dbReference type="Gene3D" id="3.40.960.10">
    <property type="entry name" value="VSR Endonuclease"/>
    <property type="match status" value="1"/>
</dbReference>
<dbReference type="InterPro" id="IPR007569">
    <property type="entry name" value="DUF559"/>
</dbReference>
<dbReference type="AlphaFoldDB" id="A0AA96JZ12"/>
<dbReference type="GO" id="GO:0003677">
    <property type="term" value="F:DNA binding"/>
    <property type="evidence" value="ECO:0007669"/>
    <property type="project" value="InterPro"/>
</dbReference>
<dbReference type="EMBL" id="CP116968">
    <property type="protein sequence ID" value="WNM60721.1"/>
    <property type="molecule type" value="Genomic_DNA"/>
</dbReference>
<comment type="similarity">
    <text evidence="1 5">Belongs to the DNA glycosylase MPG family.</text>
</comment>
<keyword evidence="4 5" id="KW-0234">DNA repair</keyword>
<sequence>MTTKKGKPDLLPIKRRLRSNQTPAEQLLWSKLRGFQIHGFKFRRQHGIGSYIVDFFCPERSLAIEVDGDVHANESKIKSDRQRENNLHSLGIKLIRYNNDDILHNLDGVLEDIALHVSKSSTAPNPSLQRRGRQKKEANPESYFPVTLQGLGNPPDPLPRIFFERPTLKVASELVGKVLIKQTPNGIIQAKIVDTEAYVGPDDRACHASKGRTKRTEIMFGPAGFTYVYLIYGMYHCLNIVTEQEQYPAAVLIRGLEILGGDHSPDLPKRIDGPGRVCRFLDVNRTHNGLDATLGTTLWIEDHGLAVLPKQIQTLPRIGVDYAGEWAKKLWRFCLPASTPPKTRRVTPK</sequence>
<evidence type="ECO:0000256" key="2">
    <source>
        <dbReference type="ARBA" id="ARBA00022763"/>
    </source>
</evidence>
<keyword evidence="2 5" id="KW-0227">DNA damage</keyword>
<feature type="domain" description="DUF559" evidence="6">
    <location>
        <begin position="14"/>
        <end position="115"/>
    </location>
</feature>
<evidence type="ECO:0000313" key="8">
    <source>
        <dbReference type="Proteomes" id="UP001302494"/>
    </source>
</evidence>
<dbReference type="SUPFAM" id="SSF52980">
    <property type="entry name" value="Restriction endonuclease-like"/>
    <property type="match status" value="1"/>
</dbReference>
<dbReference type="CDD" id="cd01038">
    <property type="entry name" value="Endonuclease_DUF559"/>
    <property type="match status" value="1"/>
</dbReference>
<dbReference type="InterPro" id="IPR047216">
    <property type="entry name" value="Endonuclease_DUF559_bact"/>
</dbReference>
<dbReference type="InterPro" id="IPR036995">
    <property type="entry name" value="MPG_sf"/>
</dbReference>
<protein>
    <recommendedName>
        <fullName evidence="5">Putative 3-methyladenine DNA glycosylase</fullName>
        <ecNumber evidence="5">3.2.2.-</ecNumber>
    </recommendedName>
</protein>
<dbReference type="Gene3D" id="3.10.300.10">
    <property type="entry name" value="Methylpurine-DNA glycosylase (MPG)"/>
    <property type="match status" value="1"/>
</dbReference>
<name>A0AA96JZ12_9BACT</name>
<keyword evidence="7" id="KW-0326">Glycosidase</keyword>
<dbReference type="InterPro" id="IPR011335">
    <property type="entry name" value="Restrct_endonuc-II-like"/>
</dbReference>
<evidence type="ECO:0000259" key="6">
    <source>
        <dbReference type="Pfam" id="PF04480"/>
    </source>
</evidence>
<evidence type="ECO:0000256" key="3">
    <source>
        <dbReference type="ARBA" id="ARBA00022801"/>
    </source>
</evidence>
<reference evidence="7 8" key="1">
    <citation type="submission" date="2023-01" db="EMBL/GenBank/DDBJ databases">
        <title>Cultivation and genomic characterization of new, ubiquitous marine nitrite-oxidizing bacteria from the Nitrospirales.</title>
        <authorList>
            <person name="Mueller A.J."/>
            <person name="Daebeler A."/>
            <person name="Herbold C.W."/>
            <person name="Kirkegaard R.H."/>
            <person name="Daims H."/>
        </authorList>
    </citation>
    <scope>NUCLEOTIDE SEQUENCE [LARGE SCALE GENOMIC DNA]</scope>
    <source>
        <strain evidence="7 8">DK</strain>
    </source>
</reference>
<dbReference type="SUPFAM" id="SSF50486">
    <property type="entry name" value="FMT C-terminal domain-like"/>
    <property type="match status" value="1"/>
</dbReference>
<accession>A0AA96JZ12</accession>
<dbReference type="Proteomes" id="UP001302494">
    <property type="component" value="Chromosome"/>
</dbReference>
<dbReference type="Pfam" id="PF04480">
    <property type="entry name" value="DUF559"/>
    <property type="match status" value="1"/>
</dbReference>
<gene>
    <name evidence="7" type="ORF">PQG83_13230</name>
</gene>
<dbReference type="NCBIfam" id="TIGR00567">
    <property type="entry name" value="3mg"/>
    <property type="match status" value="1"/>
</dbReference>
<keyword evidence="8" id="KW-1185">Reference proteome</keyword>
<dbReference type="KEGG" id="nneo:PQG83_13230"/>
<keyword evidence="3 5" id="KW-0378">Hydrolase</keyword>
<proteinExistence type="inferred from homology"/>
<dbReference type="CDD" id="cd00540">
    <property type="entry name" value="AAG"/>
    <property type="match status" value="1"/>
</dbReference>
<evidence type="ECO:0000256" key="5">
    <source>
        <dbReference type="HAMAP-Rule" id="MF_00527"/>
    </source>
</evidence>
<evidence type="ECO:0000256" key="4">
    <source>
        <dbReference type="ARBA" id="ARBA00023204"/>
    </source>
</evidence>
<dbReference type="PANTHER" id="PTHR10429">
    <property type="entry name" value="DNA-3-METHYLADENINE GLYCOSYLASE"/>
    <property type="match status" value="1"/>
</dbReference>
<dbReference type="Pfam" id="PF02245">
    <property type="entry name" value="Pur_DNA_glyco"/>
    <property type="match status" value="1"/>
</dbReference>
<dbReference type="GO" id="GO:0006284">
    <property type="term" value="P:base-excision repair"/>
    <property type="evidence" value="ECO:0007669"/>
    <property type="project" value="InterPro"/>
</dbReference>
<dbReference type="RefSeq" id="WP_312741843.1">
    <property type="nucleotide sequence ID" value="NZ_CP116968.1"/>
</dbReference>
<organism evidence="7 8">
    <name type="scientific">Candidatus Nitrospira neomarina</name>
    <dbReference type="NCBI Taxonomy" id="3020899"/>
    <lineage>
        <taxon>Bacteria</taxon>
        <taxon>Pseudomonadati</taxon>
        <taxon>Nitrospirota</taxon>
        <taxon>Nitrospiria</taxon>
        <taxon>Nitrospirales</taxon>
        <taxon>Nitrospiraceae</taxon>
        <taxon>Nitrospira</taxon>
    </lineage>
</organism>
<dbReference type="EC" id="3.2.2.-" evidence="5"/>
<dbReference type="PANTHER" id="PTHR10429:SF0">
    <property type="entry name" value="DNA-3-METHYLADENINE GLYCOSYLASE"/>
    <property type="match status" value="1"/>
</dbReference>
<evidence type="ECO:0000256" key="1">
    <source>
        <dbReference type="ARBA" id="ARBA00009232"/>
    </source>
</evidence>
<dbReference type="GO" id="GO:0003905">
    <property type="term" value="F:alkylbase DNA N-glycosylase activity"/>
    <property type="evidence" value="ECO:0007669"/>
    <property type="project" value="InterPro"/>
</dbReference>
<dbReference type="HAMAP" id="MF_00527">
    <property type="entry name" value="3MGH"/>
    <property type="match status" value="1"/>
</dbReference>
<dbReference type="InterPro" id="IPR003180">
    <property type="entry name" value="MPG"/>
</dbReference>
<dbReference type="InterPro" id="IPR011034">
    <property type="entry name" value="Formyl_transferase-like_C_sf"/>
</dbReference>